<evidence type="ECO:0000313" key="1">
    <source>
        <dbReference type="EMBL" id="EHN11373.1"/>
    </source>
</evidence>
<evidence type="ECO:0000313" key="2">
    <source>
        <dbReference type="Proteomes" id="UP000005143"/>
    </source>
</evidence>
<comment type="caution">
    <text evidence="1">The sequence shown here is derived from an EMBL/GenBank/DDBJ whole genome shotgun (WGS) entry which is preliminary data.</text>
</comment>
<protein>
    <recommendedName>
        <fullName evidence="3">DUF11 domain-containing protein</fullName>
    </recommendedName>
</protein>
<evidence type="ECO:0008006" key="3">
    <source>
        <dbReference type="Google" id="ProtNLM"/>
    </source>
</evidence>
<reference evidence="1 2" key="1">
    <citation type="journal article" date="2013" name="Biodegradation">
        <title>Quantitative proteomic analysis of ibuprofen-degrading Patulibacter sp. strain I11.</title>
        <authorList>
            <person name="Almeida B."/>
            <person name="Kjeldal H."/>
            <person name="Lolas I."/>
            <person name="Knudsen A.D."/>
            <person name="Carvalho G."/>
            <person name="Nielsen K.L."/>
            <person name="Barreto Crespo M.T."/>
            <person name="Stensballe A."/>
            <person name="Nielsen J.L."/>
        </authorList>
    </citation>
    <scope>NUCLEOTIDE SEQUENCE [LARGE SCALE GENOMIC DNA]</scope>
    <source>
        <strain evidence="1 2">I11</strain>
    </source>
</reference>
<sequence>MPGPAGSGLTINVSIVLGRGGRTSGGRAVVRRGGAATVHVGLRNAGRAAVSGAKLRIQLPAALTGRARTVRASVARIASRASRTVRVPVRVGSTARRGVHRIPVRITVDGRSVTRTLKVTVR</sequence>
<name>H0E4K2_9ACTN</name>
<dbReference type="Gene3D" id="2.60.40.10">
    <property type="entry name" value="Immunoglobulins"/>
    <property type="match status" value="1"/>
</dbReference>
<dbReference type="EMBL" id="AGUD01000108">
    <property type="protein sequence ID" value="EHN11373.1"/>
    <property type="molecule type" value="Genomic_DNA"/>
</dbReference>
<gene>
    <name evidence="1" type="ORF">PAI11_17330</name>
</gene>
<dbReference type="GO" id="GO:0005975">
    <property type="term" value="P:carbohydrate metabolic process"/>
    <property type="evidence" value="ECO:0007669"/>
    <property type="project" value="UniProtKB-ARBA"/>
</dbReference>
<accession>H0E4K2</accession>
<proteinExistence type="predicted"/>
<dbReference type="Proteomes" id="UP000005143">
    <property type="component" value="Unassembled WGS sequence"/>
</dbReference>
<dbReference type="InterPro" id="IPR013783">
    <property type="entry name" value="Ig-like_fold"/>
</dbReference>
<organism evidence="1 2">
    <name type="scientific">Patulibacter medicamentivorans</name>
    <dbReference type="NCBI Taxonomy" id="1097667"/>
    <lineage>
        <taxon>Bacteria</taxon>
        <taxon>Bacillati</taxon>
        <taxon>Actinomycetota</taxon>
        <taxon>Thermoleophilia</taxon>
        <taxon>Solirubrobacterales</taxon>
        <taxon>Patulibacteraceae</taxon>
        <taxon>Patulibacter</taxon>
    </lineage>
</organism>
<keyword evidence="2" id="KW-1185">Reference proteome</keyword>
<dbReference type="AlphaFoldDB" id="H0E4K2"/>